<gene>
    <name evidence="2" type="ORF">Esi_0007_0049</name>
</gene>
<sequence>MAAPSNTVPVPSQINSEVSFFAYLREVLSGAATSSEEVPVAVALEAAHLVEEFPVVGIVCKTFLAFEQLAETARSNKDDLATLRELCCVVVTEVLDKRSDRSGLSKGFEALEKHVNKAEEVAQLCNSGGRLKRQVLARRICEDIVSVMNDVVEFCAANNVPISNDTHAKVVKLGVTLDDKIEATQRLTMTQADHEAEEKEMEDLRRAVETKDEVSPNLKAGRCSGQEASATMQTELESGAGVVNSIGEPIGDENN</sequence>
<dbReference type="OrthoDB" id="10337433at2759"/>
<feature type="region of interest" description="Disordered" evidence="1">
    <location>
        <begin position="210"/>
        <end position="255"/>
    </location>
</feature>
<feature type="compositionally biased region" description="Polar residues" evidence="1">
    <location>
        <begin position="226"/>
        <end position="236"/>
    </location>
</feature>
<dbReference type="Proteomes" id="UP000002630">
    <property type="component" value="Linkage Group LG06"/>
</dbReference>
<dbReference type="InParanoid" id="D8LRZ9"/>
<keyword evidence="3" id="KW-1185">Reference proteome</keyword>
<evidence type="ECO:0000256" key="1">
    <source>
        <dbReference type="SAM" id="MobiDB-lite"/>
    </source>
</evidence>
<organism evidence="2 3">
    <name type="scientific">Ectocarpus siliculosus</name>
    <name type="common">Brown alga</name>
    <name type="synonym">Conferva siliculosa</name>
    <dbReference type="NCBI Taxonomy" id="2880"/>
    <lineage>
        <taxon>Eukaryota</taxon>
        <taxon>Sar</taxon>
        <taxon>Stramenopiles</taxon>
        <taxon>Ochrophyta</taxon>
        <taxon>PX clade</taxon>
        <taxon>Phaeophyceae</taxon>
        <taxon>Ectocarpales</taxon>
        <taxon>Ectocarpaceae</taxon>
        <taxon>Ectocarpus</taxon>
    </lineage>
</organism>
<evidence type="ECO:0000313" key="2">
    <source>
        <dbReference type="EMBL" id="CBN73783.1"/>
    </source>
</evidence>
<evidence type="ECO:0000313" key="3">
    <source>
        <dbReference type="Proteomes" id="UP000002630"/>
    </source>
</evidence>
<protein>
    <submittedName>
        <fullName evidence="2">Uncharacterized protein</fullName>
    </submittedName>
</protein>
<name>D8LRZ9_ECTSI</name>
<dbReference type="EMBL" id="FN649731">
    <property type="protein sequence ID" value="CBN73783.1"/>
    <property type="molecule type" value="Genomic_DNA"/>
</dbReference>
<dbReference type="EMBL" id="FN648926">
    <property type="protein sequence ID" value="CBN73783.1"/>
    <property type="molecule type" value="Genomic_DNA"/>
</dbReference>
<proteinExistence type="predicted"/>
<reference evidence="2 3" key="1">
    <citation type="journal article" date="2010" name="Nature">
        <title>The Ectocarpus genome and the independent evolution of multicellularity in brown algae.</title>
        <authorList>
            <person name="Cock J.M."/>
            <person name="Sterck L."/>
            <person name="Rouze P."/>
            <person name="Scornet D."/>
            <person name="Allen A.E."/>
            <person name="Amoutzias G."/>
            <person name="Anthouard V."/>
            <person name="Artiguenave F."/>
            <person name="Aury J.M."/>
            <person name="Badger J.H."/>
            <person name="Beszteri B."/>
            <person name="Billiau K."/>
            <person name="Bonnet E."/>
            <person name="Bothwell J.H."/>
            <person name="Bowler C."/>
            <person name="Boyen C."/>
            <person name="Brownlee C."/>
            <person name="Carrano C.J."/>
            <person name="Charrier B."/>
            <person name="Cho G.Y."/>
            <person name="Coelho S.M."/>
            <person name="Collen J."/>
            <person name="Corre E."/>
            <person name="Da Silva C."/>
            <person name="Delage L."/>
            <person name="Delaroque N."/>
            <person name="Dittami S.M."/>
            <person name="Doulbeau S."/>
            <person name="Elias M."/>
            <person name="Farnham G."/>
            <person name="Gachon C.M."/>
            <person name="Gschloessl B."/>
            <person name="Heesch S."/>
            <person name="Jabbari K."/>
            <person name="Jubin C."/>
            <person name="Kawai H."/>
            <person name="Kimura K."/>
            <person name="Kloareg B."/>
            <person name="Kupper F.C."/>
            <person name="Lang D."/>
            <person name="Le Bail A."/>
            <person name="Leblanc C."/>
            <person name="Lerouge P."/>
            <person name="Lohr M."/>
            <person name="Lopez P.J."/>
            <person name="Martens C."/>
            <person name="Maumus F."/>
            <person name="Michel G."/>
            <person name="Miranda-Saavedra D."/>
            <person name="Morales J."/>
            <person name="Moreau H."/>
            <person name="Motomura T."/>
            <person name="Nagasato C."/>
            <person name="Napoli C.A."/>
            <person name="Nelson D.R."/>
            <person name="Nyvall-Collen P."/>
            <person name="Peters A.F."/>
            <person name="Pommier C."/>
            <person name="Potin P."/>
            <person name="Poulain J."/>
            <person name="Quesneville H."/>
            <person name="Read B."/>
            <person name="Rensing S.A."/>
            <person name="Ritter A."/>
            <person name="Rousvoal S."/>
            <person name="Samanta M."/>
            <person name="Samson G."/>
            <person name="Schroeder D.C."/>
            <person name="Segurens B."/>
            <person name="Strittmatter M."/>
            <person name="Tonon T."/>
            <person name="Tregear J.W."/>
            <person name="Valentin K."/>
            <person name="von Dassow P."/>
            <person name="Yamagishi T."/>
            <person name="Van de Peer Y."/>
            <person name="Wincker P."/>
        </authorList>
    </citation>
    <scope>NUCLEOTIDE SEQUENCE [LARGE SCALE GENOMIC DNA]</scope>
    <source>
        <strain evidence="3">Ec32 / CCAP1310/4</strain>
    </source>
</reference>
<dbReference type="AlphaFoldDB" id="D8LRZ9"/>
<accession>D8LRZ9</accession>